<feature type="domain" description="Knr4/Smi1-like" evidence="1">
    <location>
        <begin position="11"/>
        <end position="125"/>
    </location>
</feature>
<evidence type="ECO:0000313" key="3">
    <source>
        <dbReference type="Proteomes" id="UP000318055"/>
    </source>
</evidence>
<evidence type="ECO:0000313" key="2">
    <source>
        <dbReference type="EMBL" id="QDX25228.1"/>
    </source>
</evidence>
<dbReference type="EMBL" id="CP042239">
    <property type="protein sequence ID" value="QDX25228.1"/>
    <property type="molecule type" value="Genomic_DNA"/>
</dbReference>
<dbReference type="Gene3D" id="3.40.1580.10">
    <property type="entry name" value="SMI1/KNR4-like"/>
    <property type="match status" value="1"/>
</dbReference>
<dbReference type="Pfam" id="PF09346">
    <property type="entry name" value="SMI1_KNR4"/>
    <property type="match status" value="1"/>
</dbReference>
<sequence length="131" mass="14444">MSQVSFEKGLPFSDDELERLEGLVDWTLPPDYRSFAKVYGGAFVGGEVDGNSSLPVLSFGTFDQAWRTSADGSVLPDNFPISFARCELGNLWVFDRSGAVHYINFYSRPAVAVFVATNFSEFLGRILISGE</sequence>
<dbReference type="InterPro" id="IPR037883">
    <property type="entry name" value="Knr4/Smi1-like_sf"/>
</dbReference>
<organism evidence="2 3">
    <name type="scientific">Sphingomonas suaedae</name>
    <dbReference type="NCBI Taxonomy" id="2599297"/>
    <lineage>
        <taxon>Bacteria</taxon>
        <taxon>Pseudomonadati</taxon>
        <taxon>Pseudomonadota</taxon>
        <taxon>Alphaproteobacteria</taxon>
        <taxon>Sphingomonadales</taxon>
        <taxon>Sphingomonadaceae</taxon>
        <taxon>Sphingomonas</taxon>
    </lineage>
</organism>
<accession>A0A518RCN5</accession>
<name>A0A518RCN5_9SPHN</name>
<protein>
    <submittedName>
        <fullName evidence="2">SMI1/KNR4 family protein</fullName>
    </submittedName>
</protein>
<dbReference type="Proteomes" id="UP000318055">
    <property type="component" value="Chromosome"/>
</dbReference>
<dbReference type="SMART" id="SM00860">
    <property type="entry name" value="SMI1_KNR4"/>
    <property type="match status" value="1"/>
</dbReference>
<dbReference type="SUPFAM" id="SSF160631">
    <property type="entry name" value="SMI1/KNR4-like"/>
    <property type="match status" value="1"/>
</dbReference>
<reference evidence="2 3" key="1">
    <citation type="submission" date="2019-07" db="EMBL/GenBank/DDBJ databases">
        <title>Sphingomonas alkalisoli sp. nov., isolated from rhizosphere soil of Suaedae salsa.</title>
        <authorList>
            <person name="Zhang H."/>
            <person name="Xu L."/>
            <person name="Zhang J.-X."/>
            <person name="Sun J.-Q."/>
        </authorList>
    </citation>
    <scope>NUCLEOTIDE SEQUENCE [LARGE SCALE GENOMIC DNA]</scope>
    <source>
        <strain evidence="2 3">XS-10</strain>
    </source>
</reference>
<dbReference type="RefSeq" id="WP_145845116.1">
    <property type="nucleotide sequence ID" value="NZ_CP042239.1"/>
</dbReference>
<dbReference type="InterPro" id="IPR018958">
    <property type="entry name" value="Knr4/Smi1-like_dom"/>
</dbReference>
<dbReference type="AlphaFoldDB" id="A0A518RCN5"/>
<proteinExistence type="predicted"/>
<dbReference type="KEGG" id="ssua:FPZ54_03755"/>
<evidence type="ECO:0000259" key="1">
    <source>
        <dbReference type="SMART" id="SM00860"/>
    </source>
</evidence>
<dbReference type="OrthoDB" id="6637351at2"/>
<gene>
    <name evidence="2" type="ORF">FPZ54_03755</name>
</gene>
<keyword evidence="3" id="KW-1185">Reference proteome</keyword>